<dbReference type="CDD" id="cd08420">
    <property type="entry name" value="PBP2_CysL_like"/>
    <property type="match status" value="1"/>
</dbReference>
<accession>A0ABW0U5C7</accession>
<dbReference type="InterPro" id="IPR000847">
    <property type="entry name" value="LysR_HTH_N"/>
</dbReference>
<proteinExistence type="inferred from homology"/>
<dbReference type="EMBL" id="JBHSPF010000025">
    <property type="protein sequence ID" value="MFC5628692.1"/>
    <property type="molecule type" value="Genomic_DNA"/>
</dbReference>
<keyword evidence="2" id="KW-0805">Transcription regulation</keyword>
<evidence type="ECO:0000256" key="3">
    <source>
        <dbReference type="ARBA" id="ARBA00023125"/>
    </source>
</evidence>
<reference evidence="7" key="1">
    <citation type="journal article" date="2019" name="Int. J. Syst. Evol. Microbiol.">
        <title>The Global Catalogue of Microorganisms (GCM) 10K type strain sequencing project: providing services to taxonomists for standard genome sequencing and annotation.</title>
        <authorList>
            <consortium name="The Broad Institute Genomics Platform"/>
            <consortium name="The Broad Institute Genome Sequencing Center for Infectious Disease"/>
            <person name="Wu L."/>
            <person name="Ma J."/>
        </authorList>
    </citation>
    <scope>NUCLEOTIDE SEQUENCE [LARGE SCALE GENOMIC DNA]</scope>
    <source>
        <strain evidence="7">CGMCC 1.15790</strain>
    </source>
</reference>
<keyword evidence="3" id="KW-0238">DNA-binding</keyword>
<dbReference type="PANTHER" id="PTHR30126:SF39">
    <property type="entry name" value="HTH-TYPE TRANSCRIPTIONAL REGULATOR CYSL"/>
    <property type="match status" value="1"/>
</dbReference>
<keyword evidence="7" id="KW-1185">Reference proteome</keyword>
<dbReference type="PRINTS" id="PR00039">
    <property type="entry name" value="HTHLYSR"/>
</dbReference>
<evidence type="ECO:0000313" key="6">
    <source>
        <dbReference type="EMBL" id="MFC5628692.1"/>
    </source>
</evidence>
<dbReference type="SUPFAM" id="SSF53850">
    <property type="entry name" value="Periplasmic binding protein-like II"/>
    <property type="match status" value="1"/>
</dbReference>
<comment type="similarity">
    <text evidence="1">Belongs to the LysR transcriptional regulatory family.</text>
</comment>
<evidence type="ECO:0000259" key="5">
    <source>
        <dbReference type="PROSITE" id="PS50931"/>
    </source>
</evidence>
<comment type="caution">
    <text evidence="6">The sequence shown here is derived from an EMBL/GenBank/DDBJ whole genome shotgun (WGS) entry which is preliminary data.</text>
</comment>
<feature type="domain" description="HTH lysR-type" evidence="5">
    <location>
        <begin position="1"/>
        <end position="58"/>
    </location>
</feature>
<dbReference type="InterPro" id="IPR036388">
    <property type="entry name" value="WH-like_DNA-bd_sf"/>
</dbReference>
<dbReference type="InterPro" id="IPR005119">
    <property type="entry name" value="LysR_subst-bd"/>
</dbReference>
<dbReference type="Proteomes" id="UP001596143">
    <property type="component" value="Unassembled WGS sequence"/>
</dbReference>
<dbReference type="Pfam" id="PF00126">
    <property type="entry name" value="HTH_1"/>
    <property type="match status" value="1"/>
</dbReference>
<evidence type="ECO:0000256" key="1">
    <source>
        <dbReference type="ARBA" id="ARBA00009437"/>
    </source>
</evidence>
<evidence type="ECO:0000256" key="2">
    <source>
        <dbReference type="ARBA" id="ARBA00023015"/>
    </source>
</evidence>
<evidence type="ECO:0000256" key="4">
    <source>
        <dbReference type="ARBA" id="ARBA00023163"/>
    </source>
</evidence>
<dbReference type="RefSeq" id="WP_270896045.1">
    <property type="nucleotide sequence ID" value="NZ_JBHSPF010000025.1"/>
</dbReference>
<dbReference type="Gene3D" id="3.40.190.290">
    <property type="match status" value="1"/>
</dbReference>
<dbReference type="PANTHER" id="PTHR30126">
    <property type="entry name" value="HTH-TYPE TRANSCRIPTIONAL REGULATOR"/>
    <property type="match status" value="1"/>
</dbReference>
<keyword evidence="4" id="KW-0804">Transcription</keyword>
<sequence>MNIDHLKTFCLIVEEGSITAAAKLSFLSQPAVTRQLHQLESYYGTLLFERAKGKLKITKTGEMLYPIAKSIVKDFQLSKEIIQQAKNSYNQVLNVGASFTIGEFLLPKMLGDFKNLYPETNVTLTIKNTPGILEDLSEDVIDIALVEGHVEDGEFSVEKFSDDYLILVCPPNHPWDGEIPVEALKTERMIWREPHSGTRHIVENFLKENGILHEIESYMVLGSMQAIKSAVEAGLGISIMPKLVVKRELELGLIKKVDMKGVHLTRSLWMVRKNQRFQKEALQQFVTLIHEKYTENQDT</sequence>
<gene>
    <name evidence="6" type="ORF">ACFPTR_07250</name>
</gene>
<dbReference type="SUPFAM" id="SSF46785">
    <property type="entry name" value="Winged helix' DNA-binding domain"/>
    <property type="match status" value="1"/>
</dbReference>
<dbReference type="Gene3D" id="1.10.10.10">
    <property type="entry name" value="Winged helix-like DNA-binding domain superfamily/Winged helix DNA-binding domain"/>
    <property type="match status" value="1"/>
</dbReference>
<dbReference type="PROSITE" id="PS50931">
    <property type="entry name" value="HTH_LYSR"/>
    <property type="match status" value="1"/>
</dbReference>
<dbReference type="InterPro" id="IPR036390">
    <property type="entry name" value="WH_DNA-bd_sf"/>
</dbReference>
<protein>
    <submittedName>
        <fullName evidence="6">LysR family transcriptional regulator</fullName>
    </submittedName>
</protein>
<organism evidence="6 7">
    <name type="scientific">Aliibacillus thermotolerans</name>
    <dbReference type="NCBI Taxonomy" id="1834418"/>
    <lineage>
        <taxon>Bacteria</taxon>
        <taxon>Bacillati</taxon>
        <taxon>Bacillota</taxon>
        <taxon>Bacilli</taxon>
        <taxon>Bacillales</taxon>
        <taxon>Bacillaceae</taxon>
        <taxon>Aliibacillus</taxon>
    </lineage>
</organism>
<name>A0ABW0U5C7_9BACI</name>
<dbReference type="Pfam" id="PF03466">
    <property type="entry name" value="LysR_substrate"/>
    <property type="match status" value="1"/>
</dbReference>
<evidence type="ECO:0000313" key="7">
    <source>
        <dbReference type="Proteomes" id="UP001596143"/>
    </source>
</evidence>